<dbReference type="InterPro" id="IPR042099">
    <property type="entry name" value="ANL_N_sf"/>
</dbReference>
<evidence type="ECO:0000256" key="4">
    <source>
        <dbReference type="ARBA" id="ARBA00026121"/>
    </source>
</evidence>
<evidence type="ECO:0000256" key="5">
    <source>
        <dbReference type="ARBA" id="ARBA00039545"/>
    </source>
</evidence>
<name>A0ABT2I0T6_9SPHN</name>
<dbReference type="Gene3D" id="3.40.50.12780">
    <property type="entry name" value="N-terminal domain of ligase-like"/>
    <property type="match status" value="1"/>
</dbReference>
<gene>
    <name evidence="9" type="ORF">NZK81_02530</name>
</gene>
<dbReference type="InterPro" id="IPR025110">
    <property type="entry name" value="AMP-bd_C"/>
</dbReference>
<evidence type="ECO:0000313" key="10">
    <source>
        <dbReference type="Proteomes" id="UP001165583"/>
    </source>
</evidence>
<proteinExistence type="predicted"/>
<dbReference type="InterPro" id="IPR050237">
    <property type="entry name" value="ATP-dep_AMP-bd_enzyme"/>
</dbReference>
<organism evidence="9 10">
    <name type="scientific">Novosphingobium mangrovi</name>
    <name type="common">ex Huang et al. 2023</name>
    <dbReference type="NCBI Taxonomy" id="2976432"/>
    <lineage>
        <taxon>Bacteria</taxon>
        <taxon>Pseudomonadati</taxon>
        <taxon>Pseudomonadota</taxon>
        <taxon>Alphaproteobacteria</taxon>
        <taxon>Sphingomonadales</taxon>
        <taxon>Sphingomonadaceae</taxon>
        <taxon>Novosphingobium</taxon>
    </lineage>
</organism>
<feature type="domain" description="AMP-binding enzyme C-terminal" evidence="8">
    <location>
        <begin position="358"/>
        <end position="436"/>
    </location>
</feature>
<dbReference type="RefSeq" id="WP_260043554.1">
    <property type="nucleotide sequence ID" value="NZ_JANZXA010000001.1"/>
</dbReference>
<feature type="domain" description="AMP-dependent synthetase/ligase" evidence="7">
    <location>
        <begin position="127"/>
        <end position="274"/>
    </location>
</feature>
<protein>
    <recommendedName>
        <fullName evidence="5">Long-chain-fatty-acid--CoA ligase</fullName>
        <ecNumber evidence="4">6.2.1.3</ecNumber>
    </recommendedName>
    <alternativeName>
        <fullName evidence="6">Long-chain acyl-CoA synthetase</fullName>
    </alternativeName>
</protein>
<dbReference type="Proteomes" id="UP001165583">
    <property type="component" value="Unassembled WGS sequence"/>
</dbReference>
<dbReference type="Pfam" id="PF13193">
    <property type="entry name" value="AMP-binding_C"/>
    <property type="match status" value="1"/>
</dbReference>
<reference evidence="9" key="1">
    <citation type="submission" date="2022-09" db="EMBL/GenBank/DDBJ databases">
        <title>Novosphingobium sp. Nov., a polycyclic aromatic hydrocarbon-degrading bacterium isolated form mangrove sediments in HongKong.</title>
        <authorList>
            <person name="Hu Z."/>
        </authorList>
    </citation>
    <scope>NUCLEOTIDE SEQUENCE</scope>
    <source>
        <strain evidence="9">HK4-1</strain>
    </source>
</reference>
<evidence type="ECO:0000259" key="8">
    <source>
        <dbReference type="Pfam" id="PF13193"/>
    </source>
</evidence>
<sequence length="440" mass="47836">MIGLRELVIRSGYGPDEEILKAPEGAATVEQLLGLAKDLPARYVGSSVALKLASPFQFVKALFYLDGRASNILLLASDLKSEIVETLIEAAPGTELIDDMSLVGENCADSSHLSKEGMAPSTWCLSTSGTTGVPKIVRHQFPNLIRSVKLPKAGQERPVWGLLYEPSRFAGLQVVLQAFGGGGILVLTDPEADLQSRLEFLARHGCTHLSATPSLWRKILMLPHSHDLDLRQITLGGEIADQRVLDGLRQRFPNARLTHIFASTEIGVGFSVVDGRAGFPASYLSKSLSGLRLKVKEGVLWACPPDGMPRTVANHIQADDEGYICTEDRVEVSGDRVLFLGRQASQVNIGGIKLQLEELERQLRDHPDIAECALSAIPNPIVGNILVLDVVPNMPVEDEGAFKRSLKKWCRTHFQPEAVPAKVMIVSSLALASSGKVRRH</sequence>
<dbReference type="PANTHER" id="PTHR43767:SF8">
    <property type="entry name" value="LONG-CHAIN-FATTY-ACID--COA LIGASE"/>
    <property type="match status" value="1"/>
</dbReference>
<accession>A0ABT2I0T6</accession>
<evidence type="ECO:0000313" key="9">
    <source>
        <dbReference type="EMBL" id="MCT2398416.1"/>
    </source>
</evidence>
<dbReference type="PANTHER" id="PTHR43767">
    <property type="entry name" value="LONG-CHAIN-FATTY-ACID--COA LIGASE"/>
    <property type="match status" value="1"/>
</dbReference>
<evidence type="ECO:0000256" key="6">
    <source>
        <dbReference type="ARBA" id="ARBA00042773"/>
    </source>
</evidence>
<comment type="pathway">
    <text evidence="2">Lipid metabolism; fatty acid beta-oxidation.</text>
</comment>
<evidence type="ECO:0000256" key="2">
    <source>
        <dbReference type="ARBA" id="ARBA00005005"/>
    </source>
</evidence>
<dbReference type="InterPro" id="IPR000873">
    <property type="entry name" value="AMP-dep_synth/lig_dom"/>
</dbReference>
<evidence type="ECO:0000256" key="1">
    <source>
        <dbReference type="ARBA" id="ARBA00004170"/>
    </source>
</evidence>
<comment type="subcellular location">
    <subcellularLocation>
        <location evidence="1">Membrane</location>
        <topology evidence="1">Peripheral membrane protein</topology>
    </subcellularLocation>
</comment>
<dbReference type="SUPFAM" id="SSF56801">
    <property type="entry name" value="Acetyl-CoA synthetase-like"/>
    <property type="match status" value="1"/>
</dbReference>
<dbReference type="InterPro" id="IPR045851">
    <property type="entry name" value="AMP-bd_C_sf"/>
</dbReference>
<dbReference type="Gene3D" id="3.30.300.30">
    <property type="match status" value="1"/>
</dbReference>
<keyword evidence="3" id="KW-0436">Ligase</keyword>
<dbReference type="Pfam" id="PF00501">
    <property type="entry name" value="AMP-binding"/>
    <property type="match status" value="1"/>
</dbReference>
<keyword evidence="10" id="KW-1185">Reference proteome</keyword>
<comment type="caution">
    <text evidence="9">The sequence shown here is derived from an EMBL/GenBank/DDBJ whole genome shotgun (WGS) entry which is preliminary data.</text>
</comment>
<evidence type="ECO:0000256" key="3">
    <source>
        <dbReference type="ARBA" id="ARBA00022598"/>
    </source>
</evidence>
<evidence type="ECO:0000259" key="7">
    <source>
        <dbReference type="Pfam" id="PF00501"/>
    </source>
</evidence>
<dbReference type="EC" id="6.2.1.3" evidence="4"/>
<dbReference type="EMBL" id="JANZXA010000001">
    <property type="protein sequence ID" value="MCT2398416.1"/>
    <property type="molecule type" value="Genomic_DNA"/>
</dbReference>